<gene>
    <name evidence="2" type="ORF">ElyMa_002217400</name>
</gene>
<dbReference type="PANTHER" id="PTHR18957">
    <property type="entry name" value="CENTLEIN"/>
    <property type="match status" value="1"/>
</dbReference>
<keyword evidence="3" id="KW-1185">Reference proteome</keyword>
<dbReference type="Proteomes" id="UP000762676">
    <property type="component" value="Unassembled WGS sequence"/>
</dbReference>
<protein>
    <submittedName>
        <fullName evidence="2">Centlein</fullName>
    </submittedName>
</protein>
<keyword evidence="1" id="KW-0175">Coiled coil</keyword>
<name>A0AAV4FU06_9GAST</name>
<feature type="coiled-coil region" evidence="1">
    <location>
        <begin position="33"/>
        <end position="81"/>
    </location>
</feature>
<evidence type="ECO:0000313" key="3">
    <source>
        <dbReference type="Proteomes" id="UP000762676"/>
    </source>
</evidence>
<dbReference type="InterPro" id="IPR038810">
    <property type="entry name" value="CNTLN"/>
</dbReference>
<dbReference type="PANTHER" id="PTHR18957:SF0">
    <property type="entry name" value="CENTLEIN"/>
    <property type="match status" value="1"/>
</dbReference>
<evidence type="ECO:0000256" key="1">
    <source>
        <dbReference type="SAM" id="Coils"/>
    </source>
</evidence>
<dbReference type="GO" id="GO:0010457">
    <property type="term" value="P:centriole-centriole cohesion"/>
    <property type="evidence" value="ECO:0007669"/>
    <property type="project" value="TreeGrafter"/>
</dbReference>
<evidence type="ECO:0000313" key="2">
    <source>
        <dbReference type="EMBL" id="GFR76609.1"/>
    </source>
</evidence>
<accession>A0AAV4FU06</accession>
<dbReference type="GO" id="GO:0005813">
    <property type="term" value="C:centrosome"/>
    <property type="evidence" value="ECO:0007669"/>
    <property type="project" value="TreeGrafter"/>
</dbReference>
<proteinExistence type="predicted"/>
<dbReference type="GO" id="GO:0005814">
    <property type="term" value="C:centriole"/>
    <property type="evidence" value="ECO:0007669"/>
    <property type="project" value="TreeGrafter"/>
</dbReference>
<dbReference type="AlphaFoldDB" id="A0AAV4FU06"/>
<reference evidence="2 3" key="1">
    <citation type="journal article" date="2021" name="Elife">
        <title>Chloroplast acquisition without the gene transfer in kleptoplastic sea slugs, Plakobranchus ocellatus.</title>
        <authorList>
            <person name="Maeda T."/>
            <person name="Takahashi S."/>
            <person name="Yoshida T."/>
            <person name="Shimamura S."/>
            <person name="Takaki Y."/>
            <person name="Nagai Y."/>
            <person name="Toyoda A."/>
            <person name="Suzuki Y."/>
            <person name="Arimoto A."/>
            <person name="Ishii H."/>
            <person name="Satoh N."/>
            <person name="Nishiyama T."/>
            <person name="Hasebe M."/>
            <person name="Maruyama T."/>
            <person name="Minagawa J."/>
            <person name="Obokata J."/>
            <person name="Shigenobu S."/>
        </authorList>
    </citation>
    <scope>NUCLEOTIDE SEQUENCE [LARGE SCALE GENOMIC DNA]</scope>
</reference>
<dbReference type="EMBL" id="BMAT01004592">
    <property type="protein sequence ID" value="GFR76609.1"/>
    <property type="molecule type" value="Genomic_DNA"/>
</dbReference>
<organism evidence="2 3">
    <name type="scientific">Elysia marginata</name>
    <dbReference type="NCBI Taxonomy" id="1093978"/>
    <lineage>
        <taxon>Eukaryota</taxon>
        <taxon>Metazoa</taxon>
        <taxon>Spiralia</taxon>
        <taxon>Lophotrochozoa</taxon>
        <taxon>Mollusca</taxon>
        <taxon>Gastropoda</taxon>
        <taxon>Heterobranchia</taxon>
        <taxon>Euthyneura</taxon>
        <taxon>Panpulmonata</taxon>
        <taxon>Sacoglossa</taxon>
        <taxon>Placobranchoidea</taxon>
        <taxon>Plakobranchidae</taxon>
        <taxon>Elysia</taxon>
    </lineage>
</organism>
<sequence length="201" mass="23544">MNIFPVYVCREKEKSENKDRKVLEIIQVKDDRIEELQDIVTKQAEEISDALSKKVELTEKNSRLHMENDKLQSQVRKLEIQVSNPDLSVRKTNVYCHATMPQFKTISITIILRPNSNILKLKTILVSDLHLLRRLKCQWVLGSNRGLARLGETLCLRTGPYALQPVKMSLMSKRESDPNHRKAYFLYFQLRRTEQLYLAFV</sequence>
<comment type="caution">
    <text evidence="2">The sequence shown here is derived from an EMBL/GenBank/DDBJ whole genome shotgun (WGS) entry which is preliminary data.</text>
</comment>